<evidence type="ECO:0000256" key="1">
    <source>
        <dbReference type="ARBA" id="ARBA00022801"/>
    </source>
</evidence>
<proteinExistence type="predicted"/>
<dbReference type="PANTHER" id="PTHR43540">
    <property type="entry name" value="PEROXYUREIDOACRYLATE/UREIDOACRYLATE AMIDOHYDROLASE-RELATED"/>
    <property type="match status" value="1"/>
</dbReference>
<organism evidence="3 4">
    <name type="scientific">Candidatus Abyssobacteria bacterium SURF_17</name>
    <dbReference type="NCBI Taxonomy" id="2093361"/>
    <lineage>
        <taxon>Bacteria</taxon>
        <taxon>Pseudomonadati</taxon>
        <taxon>Candidatus Hydrogenedentota</taxon>
        <taxon>Candidatus Abyssobacteria</taxon>
    </lineage>
</organism>
<evidence type="ECO:0000259" key="2">
    <source>
        <dbReference type="Pfam" id="PF00857"/>
    </source>
</evidence>
<sequence>MARNALIIIDVLVDFIDKNGALYCGPTAEKIVPFIKKEIERTRENGGLVIYLTDAHKPNDKEFELFPKHSVKGTPGAQIIPELRPKRGDVVVPKTRFSGFYGTKLGEILKENKVQHVTVVGVCTSICVMDTVGGLRDRDYAVTVPKKGVADFDQKFHRFALERMRKTYGAKVV</sequence>
<evidence type="ECO:0000313" key="4">
    <source>
        <dbReference type="Proteomes" id="UP000285961"/>
    </source>
</evidence>
<reference evidence="3 4" key="1">
    <citation type="journal article" date="2017" name="ISME J.">
        <title>Energy and carbon metabolisms in a deep terrestrial subsurface fluid microbial community.</title>
        <authorList>
            <person name="Momper L."/>
            <person name="Jungbluth S.P."/>
            <person name="Lee M.D."/>
            <person name="Amend J.P."/>
        </authorList>
    </citation>
    <scope>NUCLEOTIDE SEQUENCE [LARGE SCALE GENOMIC DNA]</scope>
    <source>
        <strain evidence="3">SURF_17</strain>
    </source>
</reference>
<gene>
    <name evidence="3" type="ORF">C4532_01725</name>
</gene>
<dbReference type="CDD" id="cd00431">
    <property type="entry name" value="cysteine_hydrolases"/>
    <property type="match status" value="1"/>
</dbReference>
<dbReference type="Pfam" id="PF00857">
    <property type="entry name" value="Isochorismatase"/>
    <property type="match status" value="1"/>
</dbReference>
<comment type="caution">
    <text evidence="3">The sequence shown here is derived from an EMBL/GenBank/DDBJ whole genome shotgun (WGS) entry which is preliminary data.</text>
</comment>
<dbReference type="InterPro" id="IPR000868">
    <property type="entry name" value="Isochorismatase-like_dom"/>
</dbReference>
<dbReference type="SUPFAM" id="SSF52499">
    <property type="entry name" value="Isochorismatase-like hydrolases"/>
    <property type="match status" value="1"/>
</dbReference>
<dbReference type="PANTHER" id="PTHR43540:SF6">
    <property type="entry name" value="ISOCHORISMATASE-LIKE DOMAIN-CONTAINING PROTEIN"/>
    <property type="match status" value="1"/>
</dbReference>
<accession>A0A419F8I6</accession>
<feature type="domain" description="Isochorismatase-like" evidence="2">
    <location>
        <begin position="5"/>
        <end position="172"/>
    </location>
</feature>
<protein>
    <submittedName>
        <fullName evidence="3">Cysteine hydrolase</fullName>
    </submittedName>
</protein>
<dbReference type="GO" id="GO:0016787">
    <property type="term" value="F:hydrolase activity"/>
    <property type="evidence" value="ECO:0007669"/>
    <property type="project" value="UniProtKB-KW"/>
</dbReference>
<name>A0A419F8I6_9BACT</name>
<dbReference type="Gene3D" id="3.40.50.850">
    <property type="entry name" value="Isochorismatase-like"/>
    <property type="match status" value="1"/>
</dbReference>
<evidence type="ECO:0000313" key="3">
    <source>
        <dbReference type="EMBL" id="RJP74729.1"/>
    </source>
</evidence>
<dbReference type="Proteomes" id="UP000285961">
    <property type="component" value="Unassembled WGS sequence"/>
</dbReference>
<dbReference type="AlphaFoldDB" id="A0A419F8I6"/>
<keyword evidence="1 3" id="KW-0378">Hydrolase</keyword>
<dbReference type="InterPro" id="IPR036380">
    <property type="entry name" value="Isochorismatase-like_sf"/>
</dbReference>
<dbReference type="InterPro" id="IPR050272">
    <property type="entry name" value="Isochorismatase-like_hydrls"/>
</dbReference>
<dbReference type="EMBL" id="QZKI01000011">
    <property type="protein sequence ID" value="RJP74729.1"/>
    <property type="molecule type" value="Genomic_DNA"/>
</dbReference>